<evidence type="ECO:0000256" key="9">
    <source>
        <dbReference type="PROSITE-ProRule" id="PRU01240"/>
    </source>
</evidence>
<comment type="caution">
    <text evidence="12">The sequence shown here is derived from an EMBL/GenBank/DDBJ whole genome shotgun (WGS) entry which is preliminary data.</text>
</comment>
<evidence type="ECO:0000256" key="7">
    <source>
        <dbReference type="ARBA" id="ARBA00022825"/>
    </source>
</evidence>
<reference evidence="12" key="1">
    <citation type="submission" date="2021-03" db="EMBL/GenBank/DDBJ databases">
        <title>Bacillus suaedae sp. nov., isolated from Suaeda aralocaspica.</title>
        <authorList>
            <person name="Lei R.F.R."/>
        </authorList>
    </citation>
    <scope>NUCLEOTIDE SEQUENCE</scope>
    <source>
        <strain evidence="12">YZJH907-2</strain>
    </source>
</reference>
<keyword evidence="7 9" id="KW-0720">Serine protease</keyword>
<protein>
    <submittedName>
        <fullName evidence="12">S8 family serine peptidase</fullName>
    </submittedName>
</protein>
<dbReference type="PANTHER" id="PTHR43806">
    <property type="entry name" value="PEPTIDASE S8"/>
    <property type="match status" value="1"/>
</dbReference>
<keyword evidence="5 9" id="KW-0645">Protease</keyword>
<dbReference type="AlphaFoldDB" id="A0A940WTT6"/>
<dbReference type="InterPro" id="IPR015500">
    <property type="entry name" value="Peptidase_S8_subtilisin-rel"/>
</dbReference>
<keyword evidence="6 9" id="KW-0378">Hydrolase</keyword>
<keyword evidence="10" id="KW-0472">Membrane</keyword>
<feature type="transmembrane region" description="Helical" evidence="10">
    <location>
        <begin position="5"/>
        <end position="23"/>
    </location>
</feature>
<name>A0A940WTT6_9BACI</name>
<dbReference type="PANTHER" id="PTHR43806:SF11">
    <property type="entry name" value="CEREVISIN-RELATED"/>
    <property type="match status" value="1"/>
</dbReference>
<evidence type="ECO:0000259" key="11">
    <source>
        <dbReference type="Pfam" id="PF00082"/>
    </source>
</evidence>
<dbReference type="InterPro" id="IPR036852">
    <property type="entry name" value="Peptidase_S8/S53_dom_sf"/>
</dbReference>
<evidence type="ECO:0000256" key="1">
    <source>
        <dbReference type="ARBA" id="ARBA00001913"/>
    </source>
</evidence>
<dbReference type="GO" id="GO:0006508">
    <property type="term" value="P:proteolysis"/>
    <property type="evidence" value="ECO:0007669"/>
    <property type="project" value="UniProtKB-KW"/>
</dbReference>
<dbReference type="InterPro" id="IPR022398">
    <property type="entry name" value="Peptidase_S8_His-AS"/>
</dbReference>
<evidence type="ECO:0000256" key="10">
    <source>
        <dbReference type="SAM" id="Phobius"/>
    </source>
</evidence>
<gene>
    <name evidence="12" type="ORF">J7W16_04170</name>
</gene>
<dbReference type="Gene3D" id="3.40.50.200">
    <property type="entry name" value="Peptidase S8/S53 domain"/>
    <property type="match status" value="1"/>
</dbReference>
<feature type="domain" description="Peptidase S8/S53" evidence="11">
    <location>
        <begin position="59"/>
        <end position="302"/>
    </location>
</feature>
<keyword evidence="8" id="KW-0106">Calcium</keyword>
<keyword evidence="10" id="KW-0812">Transmembrane</keyword>
<dbReference type="PROSITE" id="PS51892">
    <property type="entry name" value="SUBTILASE"/>
    <property type="match status" value="1"/>
</dbReference>
<evidence type="ECO:0000256" key="8">
    <source>
        <dbReference type="ARBA" id="ARBA00022837"/>
    </source>
</evidence>
<dbReference type="GO" id="GO:0005576">
    <property type="term" value="C:extracellular region"/>
    <property type="evidence" value="ECO:0007669"/>
    <property type="project" value="UniProtKB-SubCell"/>
</dbReference>
<keyword evidence="4" id="KW-0964">Secreted</keyword>
<dbReference type="Pfam" id="PF00082">
    <property type="entry name" value="Peptidase_S8"/>
    <property type="match status" value="1"/>
</dbReference>
<dbReference type="PROSITE" id="PS00136">
    <property type="entry name" value="SUBTILASE_ASP"/>
    <property type="match status" value="1"/>
</dbReference>
<sequence>MKRVIFALLVIGISIFFFLYFHFKNIETHYQNDLEKLASLQGEIVTWGLEVTGIDKEIGKNVKVAILDSGINKMHEDLEGKIVGEYNAIEPNTPIVDEFGHGTAIAGIITANSNDKGIVGVTQNVELYDVKVLDELGKGSVDNFIDGIEWCIENNIEVINVSFGLQSHNMELKKVIDKAISSGIIIIGAAGNNYGLTVDYPARYTDVISINSLNEELKRSSTAARGKIDFISPGVDILSTDKNGDYSLFTGTSFATAYATGVISTIIGRWEEDSEINSYELMEYLASKSLKPKTFTNENEYGKGILIIP</sequence>
<feature type="active site" description="Charge relay system" evidence="9">
    <location>
        <position position="101"/>
    </location>
</feature>
<evidence type="ECO:0000256" key="4">
    <source>
        <dbReference type="ARBA" id="ARBA00022525"/>
    </source>
</evidence>
<keyword evidence="13" id="KW-1185">Reference proteome</keyword>
<feature type="active site" description="Charge relay system" evidence="9">
    <location>
        <position position="68"/>
    </location>
</feature>
<dbReference type="PRINTS" id="PR00723">
    <property type="entry name" value="SUBTILISIN"/>
</dbReference>
<evidence type="ECO:0000313" key="12">
    <source>
        <dbReference type="EMBL" id="MBP3950317.1"/>
    </source>
</evidence>
<comment type="cofactor">
    <cofactor evidence="1">
        <name>Ca(2+)</name>
        <dbReference type="ChEBI" id="CHEBI:29108"/>
    </cofactor>
</comment>
<comment type="similarity">
    <text evidence="3 9">Belongs to the peptidase S8 family.</text>
</comment>
<proteinExistence type="inferred from homology"/>
<evidence type="ECO:0000256" key="6">
    <source>
        <dbReference type="ARBA" id="ARBA00022801"/>
    </source>
</evidence>
<evidence type="ECO:0000256" key="5">
    <source>
        <dbReference type="ARBA" id="ARBA00022670"/>
    </source>
</evidence>
<organism evidence="12 13">
    <name type="scientific">Halalkalibacter suaedae</name>
    <dbReference type="NCBI Taxonomy" id="2822140"/>
    <lineage>
        <taxon>Bacteria</taxon>
        <taxon>Bacillati</taxon>
        <taxon>Bacillota</taxon>
        <taxon>Bacilli</taxon>
        <taxon>Bacillales</taxon>
        <taxon>Bacillaceae</taxon>
        <taxon>Halalkalibacter</taxon>
    </lineage>
</organism>
<dbReference type="SUPFAM" id="SSF52743">
    <property type="entry name" value="Subtilisin-like"/>
    <property type="match status" value="1"/>
</dbReference>
<comment type="subcellular location">
    <subcellularLocation>
        <location evidence="2">Secreted</location>
    </subcellularLocation>
</comment>
<keyword evidence="10" id="KW-1133">Transmembrane helix</keyword>
<feature type="active site" description="Charge relay system" evidence="9">
    <location>
        <position position="253"/>
    </location>
</feature>
<accession>A0A940WTT6</accession>
<evidence type="ECO:0000256" key="2">
    <source>
        <dbReference type="ARBA" id="ARBA00004613"/>
    </source>
</evidence>
<dbReference type="Proteomes" id="UP000678228">
    <property type="component" value="Unassembled WGS sequence"/>
</dbReference>
<dbReference type="GO" id="GO:0004252">
    <property type="term" value="F:serine-type endopeptidase activity"/>
    <property type="evidence" value="ECO:0007669"/>
    <property type="project" value="UniProtKB-UniRule"/>
</dbReference>
<dbReference type="InterPro" id="IPR050131">
    <property type="entry name" value="Peptidase_S8_subtilisin-like"/>
</dbReference>
<dbReference type="EMBL" id="JAGKSQ010000002">
    <property type="protein sequence ID" value="MBP3950317.1"/>
    <property type="molecule type" value="Genomic_DNA"/>
</dbReference>
<dbReference type="InterPro" id="IPR023827">
    <property type="entry name" value="Peptidase_S8_Asp-AS"/>
</dbReference>
<dbReference type="PROSITE" id="PS00137">
    <property type="entry name" value="SUBTILASE_HIS"/>
    <property type="match status" value="1"/>
</dbReference>
<evidence type="ECO:0000256" key="3">
    <source>
        <dbReference type="ARBA" id="ARBA00011073"/>
    </source>
</evidence>
<dbReference type="RefSeq" id="WP_210595969.1">
    <property type="nucleotide sequence ID" value="NZ_JAGKSQ010000002.1"/>
</dbReference>
<evidence type="ECO:0000313" key="13">
    <source>
        <dbReference type="Proteomes" id="UP000678228"/>
    </source>
</evidence>
<dbReference type="InterPro" id="IPR000209">
    <property type="entry name" value="Peptidase_S8/S53_dom"/>
</dbReference>